<proteinExistence type="predicted"/>
<accession>A0A437QTY9</accession>
<name>A0A437QTY9_9PROT</name>
<dbReference type="Gene3D" id="2.160.20.80">
    <property type="entry name" value="E3 ubiquitin-protein ligase SopA"/>
    <property type="match status" value="1"/>
</dbReference>
<evidence type="ECO:0008006" key="4">
    <source>
        <dbReference type="Google" id="ProtNLM"/>
    </source>
</evidence>
<dbReference type="InterPro" id="IPR011050">
    <property type="entry name" value="Pectin_lyase_fold/virulence"/>
</dbReference>
<keyword evidence="1" id="KW-0472">Membrane</keyword>
<dbReference type="OrthoDB" id="7366205at2"/>
<dbReference type="EMBL" id="SADE01000001">
    <property type="protein sequence ID" value="RVU37963.1"/>
    <property type="molecule type" value="Genomic_DNA"/>
</dbReference>
<dbReference type="InterPro" id="IPR001646">
    <property type="entry name" value="5peptide_repeat"/>
</dbReference>
<reference evidence="3" key="1">
    <citation type="submission" date="2019-01" db="EMBL/GenBank/DDBJ databases">
        <title>Gri0909 isolated from a small marine red alga.</title>
        <authorList>
            <person name="Kim J."/>
            <person name="Jeong S.E."/>
            <person name="Jeon C.O."/>
        </authorList>
    </citation>
    <scope>NUCLEOTIDE SEQUENCE [LARGE SCALE GENOMIC DNA]</scope>
    <source>
        <strain evidence="3">Gri0909</strain>
    </source>
</reference>
<dbReference type="Proteomes" id="UP000287447">
    <property type="component" value="Unassembled WGS sequence"/>
</dbReference>
<evidence type="ECO:0000313" key="3">
    <source>
        <dbReference type="Proteomes" id="UP000287447"/>
    </source>
</evidence>
<organism evidence="2 3">
    <name type="scientific">Hwanghaeella grinnelliae</name>
    <dbReference type="NCBI Taxonomy" id="2500179"/>
    <lineage>
        <taxon>Bacteria</taxon>
        <taxon>Pseudomonadati</taxon>
        <taxon>Pseudomonadota</taxon>
        <taxon>Alphaproteobacteria</taxon>
        <taxon>Rhodospirillales</taxon>
        <taxon>Rhodospirillaceae</taxon>
        <taxon>Hwanghaeella</taxon>
    </lineage>
</organism>
<dbReference type="SUPFAM" id="SSF51126">
    <property type="entry name" value="Pectin lyase-like"/>
    <property type="match status" value="1"/>
</dbReference>
<sequence length="562" mass="60833">MNREETWGLFKQGKEAWNAWADEMLTQRKAFAEEGAWPEGKRPPEGNDQIDAWQAQARADFSEQEFGKGDGDFNDFVFPFRADFSEATLKGNAAFSGATFKGDADFIGATFTGNAGFGGATFKGNAYFSGATFKGDADFIGATFTGNAGFGGATFKGNAYFIGATFTGNAGFGGATFTGDADFIGATFKGDADFIGATFTGNAGFGGATFEGGAGFGGATFKGNAYFIGATFTGNAGFGGATFEGGAGFSAGTFSGTTSFRDARFLGEYADVSFEAAKSERAFTLQGSTFATVPDFSQMDFNQAPRVDNLRLHPRRLGRLWRFYHGDPRDNRPFGERLMTGTLSVFKGRNRAEPNNLAARYRALRRLADEGHDHKLEQEFFADELRAHQFHDYWFLHPQLYAIWIYEALSNIGRSLVLPLAWMAFCLFLFTGVYLQASQSKDFGYLSALQSIAGAASPELECASDGKYDRDLQRPVFERLPGDPVSSAWSLSARNSLIFAGGVLGQTNRQIQACLYGVQNIGGRKEPAVPTFVAVMGTTQTILSLILIFLFGLALRNNFKIG</sequence>
<evidence type="ECO:0000256" key="1">
    <source>
        <dbReference type="SAM" id="Phobius"/>
    </source>
</evidence>
<gene>
    <name evidence="2" type="ORF">EOI86_01260</name>
</gene>
<dbReference type="RefSeq" id="WP_127763336.1">
    <property type="nucleotide sequence ID" value="NZ_SADE01000001.1"/>
</dbReference>
<comment type="caution">
    <text evidence="2">The sequence shown here is derived from an EMBL/GenBank/DDBJ whole genome shotgun (WGS) entry which is preliminary data.</text>
</comment>
<feature type="transmembrane region" description="Helical" evidence="1">
    <location>
        <begin position="416"/>
        <end position="437"/>
    </location>
</feature>
<protein>
    <recommendedName>
        <fullName evidence="4">Pentapeptide repeat-containing protein</fullName>
    </recommendedName>
</protein>
<keyword evidence="1" id="KW-0812">Transmembrane</keyword>
<keyword evidence="1" id="KW-1133">Transmembrane helix</keyword>
<keyword evidence="3" id="KW-1185">Reference proteome</keyword>
<dbReference type="Pfam" id="PF13576">
    <property type="entry name" value="Pentapeptide_3"/>
    <property type="match status" value="2"/>
</dbReference>
<evidence type="ECO:0000313" key="2">
    <source>
        <dbReference type="EMBL" id="RVU37963.1"/>
    </source>
</evidence>
<dbReference type="AlphaFoldDB" id="A0A437QTY9"/>
<feature type="transmembrane region" description="Helical" evidence="1">
    <location>
        <begin position="532"/>
        <end position="555"/>
    </location>
</feature>